<dbReference type="STRING" id="4829.A0A163J7D9"/>
<dbReference type="GO" id="GO:0046475">
    <property type="term" value="P:glycerophospholipid catabolic process"/>
    <property type="evidence" value="ECO:0007669"/>
    <property type="project" value="TreeGrafter"/>
</dbReference>
<organism evidence="9">
    <name type="scientific">Absidia glauca</name>
    <name type="common">Pin mould</name>
    <dbReference type="NCBI Taxonomy" id="4829"/>
    <lineage>
        <taxon>Eukaryota</taxon>
        <taxon>Fungi</taxon>
        <taxon>Fungi incertae sedis</taxon>
        <taxon>Mucoromycota</taxon>
        <taxon>Mucoromycotina</taxon>
        <taxon>Mucoromycetes</taxon>
        <taxon>Mucorales</taxon>
        <taxon>Cunninghamellaceae</taxon>
        <taxon>Absidia</taxon>
    </lineage>
</organism>
<proteinExistence type="inferred from homology"/>
<feature type="chain" id="PRO_5007748021" description="Lysophospholipase" evidence="6">
    <location>
        <begin position="25"/>
        <end position="771"/>
    </location>
</feature>
<evidence type="ECO:0000256" key="1">
    <source>
        <dbReference type="ARBA" id="ARBA00008780"/>
    </source>
</evidence>
<dbReference type="Pfam" id="PF01735">
    <property type="entry name" value="PLA2_B"/>
    <property type="match status" value="2"/>
</dbReference>
<dbReference type="GO" id="GO:0004623">
    <property type="term" value="F:phospholipase A2 activity"/>
    <property type="evidence" value="ECO:0007669"/>
    <property type="project" value="TreeGrafter"/>
</dbReference>
<comment type="similarity">
    <text evidence="1 6">Belongs to the lysophospholipase family.</text>
</comment>
<dbReference type="SMART" id="SM00022">
    <property type="entry name" value="PLAc"/>
    <property type="match status" value="1"/>
</dbReference>
<evidence type="ECO:0000256" key="2">
    <source>
        <dbReference type="ARBA" id="ARBA00022801"/>
    </source>
</evidence>
<dbReference type="GO" id="GO:0005829">
    <property type="term" value="C:cytosol"/>
    <property type="evidence" value="ECO:0007669"/>
    <property type="project" value="TreeGrafter"/>
</dbReference>
<name>A0A163J7D9_ABSGL</name>
<feature type="region of interest" description="Disordered" evidence="7">
    <location>
        <begin position="628"/>
        <end position="662"/>
    </location>
</feature>
<reference evidence="9" key="1">
    <citation type="submission" date="2016-04" db="EMBL/GenBank/DDBJ databases">
        <authorList>
            <person name="Evans L.H."/>
            <person name="Alamgir A."/>
            <person name="Owens N."/>
            <person name="Weber N.D."/>
            <person name="Virtaneva K."/>
            <person name="Barbian K."/>
            <person name="Babar A."/>
            <person name="Rosenke K."/>
        </authorList>
    </citation>
    <scope>NUCLEOTIDE SEQUENCE [LARGE SCALE GENOMIC DNA]</scope>
    <source>
        <strain evidence="9">CBS 101.48</strain>
    </source>
</reference>
<protein>
    <recommendedName>
        <fullName evidence="6">Lysophospholipase</fullName>
        <ecNumber evidence="6">3.1.1.5</ecNumber>
    </recommendedName>
</protein>
<feature type="region of interest" description="Disordered" evidence="7">
    <location>
        <begin position="384"/>
        <end position="410"/>
    </location>
</feature>
<dbReference type="PANTHER" id="PTHR10728:SF40">
    <property type="entry name" value="PATATIN FAMILY PROTEIN"/>
    <property type="match status" value="1"/>
</dbReference>
<dbReference type="AlphaFoldDB" id="A0A163J7D9"/>
<evidence type="ECO:0000256" key="4">
    <source>
        <dbReference type="ARBA" id="ARBA00023098"/>
    </source>
</evidence>
<dbReference type="PROSITE" id="PS51210">
    <property type="entry name" value="PLA2C"/>
    <property type="match status" value="1"/>
</dbReference>
<evidence type="ECO:0000256" key="5">
    <source>
        <dbReference type="PROSITE-ProRule" id="PRU00555"/>
    </source>
</evidence>
<accession>A0A163J7D9</accession>
<evidence type="ECO:0000256" key="3">
    <source>
        <dbReference type="ARBA" id="ARBA00022963"/>
    </source>
</evidence>
<dbReference type="OMA" id="WALGRRF"/>
<dbReference type="SUPFAM" id="SSF52151">
    <property type="entry name" value="FabD/lysophospholipase-like"/>
    <property type="match status" value="1"/>
</dbReference>
<evidence type="ECO:0000256" key="6">
    <source>
        <dbReference type="RuleBase" id="RU362103"/>
    </source>
</evidence>
<dbReference type="OrthoDB" id="6121437at2759"/>
<feature type="compositionally biased region" description="Basic and acidic residues" evidence="7">
    <location>
        <begin position="388"/>
        <end position="407"/>
    </location>
</feature>
<keyword evidence="6" id="KW-0732">Signal</keyword>
<feature type="domain" description="PLA2c" evidence="8">
    <location>
        <begin position="151"/>
        <end position="771"/>
    </location>
</feature>
<dbReference type="Gene3D" id="3.40.1090.10">
    <property type="entry name" value="Cytosolic phospholipase A2 catalytic domain"/>
    <property type="match status" value="1"/>
</dbReference>
<feature type="compositionally biased region" description="Basic and acidic residues" evidence="7">
    <location>
        <begin position="628"/>
        <end position="640"/>
    </location>
</feature>
<dbReference type="GO" id="GO:0004622">
    <property type="term" value="F:phosphatidylcholine lysophospholipase activity"/>
    <property type="evidence" value="ECO:0007669"/>
    <property type="project" value="UniProtKB-EC"/>
</dbReference>
<evidence type="ECO:0000256" key="7">
    <source>
        <dbReference type="SAM" id="MobiDB-lite"/>
    </source>
</evidence>
<keyword evidence="4 5" id="KW-0443">Lipid metabolism</keyword>
<dbReference type="InterPro" id="IPR016035">
    <property type="entry name" value="Acyl_Trfase/lysoPLipase"/>
</dbReference>
<dbReference type="EC" id="3.1.1.5" evidence="6"/>
<dbReference type="PANTHER" id="PTHR10728">
    <property type="entry name" value="CYTOSOLIC PHOSPHOLIPASE A2"/>
    <property type="match status" value="1"/>
</dbReference>
<keyword evidence="10" id="KW-1185">Reference proteome</keyword>
<dbReference type="InParanoid" id="A0A163J7D9"/>
<evidence type="ECO:0000313" key="9">
    <source>
        <dbReference type="EMBL" id="SAL97604.1"/>
    </source>
</evidence>
<keyword evidence="3 5" id="KW-0442">Lipid degradation</keyword>
<dbReference type="Proteomes" id="UP000078561">
    <property type="component" value="Unassembled WGS sequence"/>
</dbReference>
<dbReference type="InterPro" id="IPR002642">
    <property type="entry name" value="LysoPLipase_cat_dom"/>
</dbReference>
<gene>
    <name evidence="9" type="primary">ABSGL_03109.1 scaffold 4229</name>
</gene>
<dbReference type="EMBL" id="LT551876">
    <property type="protein sequence ID" value="SAL97604.1"/>
    <property type="molecule type" value="Genomic_DNA"/>
</dbReference>
<dbReference type="FunCoup" id="A0A163J7D9">
    <property type="interactions" value="364"/>
</dbReference>
<evidence type="ECO:0000259" key="8">
    <source>
        <dbReference type="PROSITE" id="PS51210"/>
    </source>
</evidence>
<feature type="signal peptide" evidence="6">
    <location>
        <begin position="1"/>
        <end position="24"/>
    </location>
</feature>
<sequence>MSVLGRQWRLLSVLAGTCVVYSEAHHRLISPTQRQPPPSGFKPKPTIILPLPPTKSYDRPLLLSVTSLESSKTNDNDIMKDQDDGIIEKARANFLELQDQLVEAILSKVSLVENFQVLSAGELRDALTNLWDTVTLADIVDSVKDVKDTLANPELNKDAVVRSGSNLALEEEDFLQRRMEHQRIAFASFIGVDVLDVEMEDIPIIGIASSGGGYRAMLGLTGYLKAMKDSGALDCVTYIAGISGSTWAMSLYYSVLAKCDPDTMVHHLKSHVGTHIASVSHVLSLAADSTQNAKLLLQGIGQRYLQQSTVNLVDLFGTLIGATLYTRTALPRQDKTNQGDNDDDKEELLLDKKDMKLSSQRRFFEDGSQPMPIYCVVRQDLGADEPQEPDKERSPGQEAEGVSKKEDTEDDDQAHIYQWFEFTAYEFGSEELDAWIPMWAFGRKFANGKNTERLPEQRLDSLLGMFGSAFAASVIHFYQEIRSVLPASSLRMADETIGRYQKSLSVYHPISPAVYPNPFYTFNSQSQHPDLCLSEQIHLMDAGMDNNIPFFPLISQRKADIILAVDLSADIQTAPHFDRAEGYVKRHGIEGWPVGAGWPKENIKDTIRRIPGEPTKDIEHIGDLQKKQDEHLEQQQHEAKATNQSDTTSSPPPRGNRHRYALGPCTVFPSTATTSFDTDDGNRLITLIYFPFIGNDNYDPDFDPQTADYCSTWNFVYEPDQVEKVVGLAQANWNDNTEQVRTVFRAVWERKRRLRLQQRDSENSGNLFMYP</sequence>
<comment type="catalytic activity">
    <reaction evidence="6">
        <text>a 1-acyl-sn-glycero-3-phosphocholine + H2O = sn-glycerol 3-phosphocholine + a fatty acid + H(+)</text>
        <dbReference type="Rhea" id="RHEA:15177"/>
        <dbReference type="ChEBI" id="CHEBI:15377"/>
        <dbReference type="ChEBI" id="CHEBI:15378"/>
        <dbReference type="ChEBI" id="CHEBI:16870"/>
        <dbReference type="ChEBI" id="CHEBI:28868"/>
        <dbReference type="ChEBI" id="CHEBI:58168"/>
        <dbReference type="EC" id="3.1.1.5"/>
    </reaction>
</comment>
<evidence type="ECO:0000313" key="10">
    <source>
        <dbReference type="Proteomes" id="UP000078561"/>
    </source>
</evidence>
<keyword evidence="2 5" id="KW-0378">Hydrolase</keyword>